<gene>
    <name evidence="1" type="ORF">EMO91_09135</name>
</gene>
<dbReference type="RefSeq" id="WP_150379675.1">
    <property type="nucleotide sequence ID" value="NZ_RZUH01000007.1"/>
</dbReference>
<protein>
    <submittedName>
        <fullName evidence="1">Uncharacterized protein</fullName>
    </submittedName>
</protein>
<name>A0A5M9ZHZ2_9BIFI</name>
<dbReference type="AlphaFoldDB" id="A0A5M9ZHZ2"/>
<reference evidence="1 2" key="1">
    <citation type="journal article" date="2019" name="Syst. Appl. Microbiol.">
        <title>Characterization of Bifidobacterium species in feaces of the Egyptian fruit bat: Description of B. vespertilionis sp. nov. and B. rousetti sp. nov.</title>
        <authorList>
            <person name="Modesto M."/>
            <person name="Satti M."/>
            <person name="Watanabe K."/>
            <person name="Puglisi E."/>
            <person name="Morelli L."/>
            <person name="Huang C.-H."/>
            <person name="Liou J.-S."/>
            <person name="Miyashita M."/>
            <person name="Tamura T."/>
            <person name="Saito S."/>
            <person name="Mori K."/>
            <person name="Huang L."/>
            <person name="Sciavilla P."/>
            <person name="Sandri C."/>
            <person name="Spiezio C."/>
            <person name="Vitali F."/>
            <person name="Cavalieri D."/>
            <person name="Perpetuini G."/>
            <person name="Tofalo R."/>
            <person name="Bonetti A."/>
            <person name="Arita M."/>
            <person name="Mattarelli P."/>
        </authorList>
    </citation>
    <scope>NUCLEOTIDE SEQUENCE [LARGE SCALE GENOMIC DNA]</scope>
    <source>
        <strain evidence="1 2">RST17</strain>
    </source>
</reference>
<evidence type="ECO:0000313" key="2">
    <source>
        <dbReference type="Proteomes" id="UP000410049"/>
    </source>
</evidence>
<accession>A0A5M9ZHZ2</accession>
<proteinExistence type="predicted"/>
<sequence>MSLKSIIRKWLGIYDMHTGPQGMAGESVSVIINDPTTGEWKWIGSYGVEHSIMTPEEWAAQQKRKS</sequence>
<dbReference type="EMBL" id="RZUH01000007">
    <property type="protein sequence ID" value="KAA8827206.1"/>
    <property type="molecule type" value="Genomic_DNA"/>
</dbReference>
<organism evidence="1 2">
    <name type="scientific">Bifidobacterium myosotis</name>
    <dbReference type="NCBI Taxonomy" id="1630166"/>
    <lineage>
        <taxon>Bacteria</taxon>
        <taxon>Bacillati</taxon>
        <taxon>Actinomycetota</taxon>
        <taxon>Actinomycetes</taxon>
        <taxon>Bifidobacteriales</taxon>
        <taxon>Bifidobacteriaceae</taxon>
        <taxon>Bifidobacterium</taxon>
    </lineage>
</organism>
<comment type="caution">
    <text evidence="1">The sequence shown here is derived from an EMBL/GenBank/DDBJ whole genome shotgun (WGS) entry which is preliminary data.</text>
</comment>
<evidence type="ECO:0000313" key="1">
    <source>
        <dbReference type="EMBL" id="KAA8827206.1"/>
    </source>
</evidence>
<dbReference type="Proteomes" id="UP000410049">
    <property type="component" value="Unassembled WGS sequence"/>
</dbReference>